<feature type="compositionally biased region" description="Polar residues" evidence="6">
    <location>
        <begin position="1"/>
        <end position="11"/>
    </location>
</feature>
<feature type="transmembrane region" description="Helical" evidence="7">
    <location>
        <begin position="301"/>
        <end position="323"/>
    </location>
</feature>
<dbReference type="EMBL" id="CP159218">
    <property type="protein sequence ID" value="XCG65029.1"/>
    <property type="molecule type" value="Genomic_DNA"/>
</dbReference>
<proteinExistence type="predicted"/>
<dbReference type="AlphaFoldDB" id="A0AAU8DUH8"/>
<keyword evidence="4 7" id="KW-1133">Transmembrane helix</keyword>
<protein>
    <submittedName>
        <fullName evidence="8">YhjD/YihY/BrkB family envelope integrity protein</fullName>
    </submittedName>
</protein>
<name>A0AAU8DUH8_9ACTN</name>
<feature type="transmembrane region" description="Helical" evidence="7">
    <location>
        <begin position="189"/>
        <end position="216"/>
    </location>
</feature>
<accession>A0AAU8DUH8</accession>
<feature type="compositionally biased region" description="Basic and acidic residues" evidence="6">
    <location>
        <begin position="19"/>
        <end position="38"/>
    </location>
</feature>
<feature type="transmembrane region" description="Helical" evidence="7">
    <location>
        <begin position="135"/>
        <end position="153"/>
    </location>
</feature>
<keyword evidence="3 7" id="KW-0812">Transmembrane</keyword>
<evidence type="ECO:0000256" key="1">
    <source>
        <dbReference type="ARBA" id="ARBA00004651"/>
    </source>
</evidence>
<dbReference type="Pfam" id="PF03631">
    <property type="entry name" value="Virul_fac_BrkB"/>
    <property type="match status" value="1"/>
</dbReference>
<dbReference type="PANTHER" id="PTHR30213:SF1">
    <property type="entry name" value="INNER MEMBRANE PROTEIN YHJD"/>
    <property type="match status" value="1"/>
</dbReference>
<dbReference type="InterPro" id="IPR017039">
    <property type="entry name" value="Virul_fac_BrkB"/>
</dbReference>
<dbReference type="GO" id="GO:0005886">
    <property type="term" value="C:plasma membrane"/>
    <property type="evidence" value="ECO:0007669"/>
    <property type="project" value="UniProtKB-SubCell"/>
</dbReference>
<evidence type="ECO:0000256" key="7">
    <source>
        <dbReference type="SAM" id="Phobius"/>
    </source>
</evidence>
<feature type="region of interest" description="Disordered" evidence="6">
    <location>
        <begin position="1"/>
        <end position="38"/>
    </location>
</feature>
<evidence type="ECO:0000256" key="6">
    <source>
        <dbReference type="SAM" id="MobiDB-lite"/>
    </source>
</evidence>
<reference evidence="8" key="1">
    <citation type="submission" date="2024-05" db="EMBL/GenBank/DDBJ databases">
        <authorList>
            <person name="Cai S.Y."/>
            <person name="Jin L.M."/>
            <person name="Li H.R."/>
        </authorList>
    </citation>
    <scope>NUCLEOTIDE SEQUENCE</scope>
    <source>
        <strain evidence="8">A5-74</strain>
    </source>
</reference>
<evidence type="ECO:0000256" key="3">
    <source>
        <dbReference type="ARBA" id="ARBA00022692"/>
    </source>
</evidence>
<feature type="transmembrane region" description="Helical" evidence="7">
    <location>
        <begin position="269"/>
        <end position="289"/>
    </location>
</feature>
<gene>
    <name evidence="8" type="ORF">ABLG96_06940</name>
</gene>
<feature type="transmembrane region" description="Helical" evidence="7">
    <location>
        <begin position="75"/>
        <end position="99"/>
    </location>
</feature>
<evidence type="ECO:0000256" key="2">
    <source>
        <dbReference type="ARBA" id="ARBA00022475"/>
    </source>
</evidence>
<evidence type="ECO:0000313" key="8">
    <source>
        <dbReference type="EMBL" id="XCG65029.1"/>
    </source>
</evidence>
<feature type="transmembrane region" description="Helical" evidence="7">
    <location>
        <begin position="228"/>
        <end position="249"/>
    </location>
</feature>
<evidence type="ECO:0000256" key="5">
    <source>
        <dbReference type="ARBA" id="ARBA00023136"/>
    </source>
</evidence>
<keyword evidence="2" id="KW-1003">Cell membrane</keyword>
<keyword evidence="5 7" id="KW-0472">Membrane</keyword>
<comment type="subcellular location">
    <subcellularLocation>
        <location evidence="1">Cell membrane</location>
        <topology evidence="1">Multi-pass membrane protein</topology>
    </subcellularLocation>
</comment>
<dbReference type="RefSeq" id="WP_353650640.1">
    <property type="nucleotide sequence ID" value="NZ_CP159218.1"/>
</dbReference>
<organism evidence="8">
    <name type="scientific">Nakamurella sp. A5-74</name>
    <dbReference type="NCBI Taxonomy" id="3158264"/>
    <lineage>
        <taxon>Bacteria</taxon>
        <taxon>Bacillati</taxon>
        <taxon>Actinomycetota</taxon>
        <taxon>Actinomycetes</taxon>
        <taxon>Nakamurellales</taxon>
        <taxon>Nakamurellaceae</taxon>
        <taxon>Nakamurella</taxon>
    </lineage>
</organism>
<evidence type="ECO:0000256" key="4">
    <source>
        <dbReference type="ARBA" id="ARBA00022989"/>
    </source>
</evidence>
<dbReference type="PANTHER" id="PTHR30213">
    <property type="entry name" value="INNER MEMBRANE PROTEIN YHJD"/>
    <property type="match status" value="1"/>
</dbReference>
<sequence>MASPAPTSLEQQPMIPGPDGRDPFESAKVGVGKDEPEVKKDPTRIQRLLAKPWLKHVIAAFSRFNDRLAPQFAGAITYFSFLALVPILMVAFGITAIVLRGNQGALDTIREKAAEQIPGDLTTTIIDGALDSGKAIGIVGLVIAIYSGVSWMGNVREAVQAQWRPTFEKNEEEKAQSIVSFILQNLVTMFSLAGALLVSLVLTTVGGAAQSFVLGLLGLDNISWLKPLVAVVTFAIVIAADVLIFMWFYRRMEIDDFTPAPGAVFKGAVIVAVVFEVLKLAMTFVFPLMTGSAAFTIFGPILLLLFFFNLVAQVVLFVAAWIATAPGAADERTNDLPEIPGPVVVVHNDGPVRTAGMVGAGALAGFLAGMRRRRR</sequence>